<sequence length="114" mass="12596">MSSINYNNKTFKPISNTENGETSADTLFHYVQKDNILTASYSGGKIKSGHLIGLVSETGEINMRYHQVNDQGELMTGICSSVPEILSNGKIRLHETWQWTSGDLSCGNSIIEEI</sequence>
<proteinExistence type="predicted"/>
<evidence type="ECO:0000313" key="2">
    <source>
        <dbReference type="Proteomes" id="UP001325680"/>
    </source>
</evidence>
<organism evidence="1 2">
    <name type="scientific">Niabella yanshanensis</name>
    <dbReference type="NCBI Taxonomy" id="577386"/>
    <lineage>
        <taxon>Bacteria</taxon>
        <taxon>Pseudomonadati</taxon>
        <taxon>Bacteroidota</taxon>
        <taxon>Chitinophagia</taxon>
        <taxon>Chitinophagales</taxon>
        <taxon>Chitinophagaceae</taxon>
        <taxon>Niabella</taxon>
    </lineage>
</organism>
<dbReference type="InterPro" id="IPR058595">
    <property type="entry name" value="Avidin-like"/>
</dbReference>
<evidence type="ECO:0000313" key="1">
    <source>
        <dbReference type="EMBL" id="WQD40181.1"/>
    </source>
</evidence>
<dbReference type="Pfam" id="PF26421">
    <property type="entry name" value="Avidin_like"/>
    <property type="match status" value="1"/>
</dbReference>
<gene>
    <name evidence="1" type="ORF">U0035_08495</name>
</gene>
<keyword evidence="2" id="KW-1185">Reference proteome</keyword>
<dbReference type="EMBL" id="CP139960">
    <property type="protein sequence ID" value="WQD40181.1"/>
    <property type="molecule type" value="Genomic_DNA"/>
</dbReference>
<accession>A0ABZ0WCQ7</accession>
<reference evidence="1 2" key="1">
    <citation type="submission" date="2023-12" db="EMBL/GenBank/DDBJ databases">
        <title>Genome sequencing and assembly of bacterial species from a model synthetic community.</title>
        <authorList>
            <person name="Hogle S.L."/>
        </authorList>
    </citation>
    <scope>NUCLEOTIDE SEQUENCE [LARGE SCALE GENOMIC DNA]</scope>
    <source>
        <strain evidence="1 2">HAMBI_3031</strain>
    </source>
</reference>
<protein>
    <recommendedName>
        <fullName evidence="3">N-acetylglutamate synthase</fullName>
    </recommendedName>
</protein>
<dbReference type="Proteomes" id="UP001325680">
    <property type="component" value="Chromosome"/>
</dbReference>
<dbReference type="RefSeq" id="WP_114789565.1">
    <property type="nucleotide sequence ID" value="NZ_CP139960.1"/>
</dbReference>
<name>A0ABZ0WCQ7_9BACT</name>
<evidence type="ECO:0008006" key="3">
    <source>
        <dbReference type="Google" id="ProtNLM"/>
    </source>
</evidence>